<gene>
    <name evidence="2" type="ORF">Msi02_13840</name>
</gene>
<evidence type="ECO:0000256" key="1">
    <source>
        <dbReference type="ARBA" id="ARBA00022649"/>
    </source>
</evidence>
<proteinExistence type="predicted"/>
<protein>
    <recommendedName>
        <fullName evidence="4">PSK operon transcription factor</fullName>
    </recommendedName>
</protein>
<evidence type="ECO:0000313" key="3">
    <source>
        <dbReference type="Proteomes" id="UP000660454"/>
    </source>
</evidence>
<organism evidence="2 3">
    <name type="scientific">Microbispora siamensis</name>
    <dbReference type="NCBI Taxonomy" id="564413"/>
    <lineage>
        <taxon>Bacteria</taxon>
        <taxon>Bacillati</taxon>
        <taxon>Actinomycetota</taxon>
        <taxon>Actinomycetes</taxon>
        <taxon>Streptosporangiales</taxon>
        <taxon>Streptosporangiaceae</taxon>
        <taxon>Microbispora</taxon>
    </lineage>
</organism>
<evidence type="ECO:0000313" key="2">
    <source>
        <dbReference type="EMBL" id="GIH60567.1"/>
    </source>
</evidence>
<dbReference type="Proteomes" id="UP000660454">
    <property type="component" value="Unassembled WGS sequence"/>
</dbReference>
<sequence>MAVSLNIKNPEAERLAAEIGALTGESKTAAVVSALRERHERLLAKLQQTEDASMAEDILALAAKIRSRVGELELSSDFLYDPETGLPS</sequence>
<name>A0ABQ4GGM5_9ACTN</name>
<dbReference type="InterPro" id="IPR011660">
    <property type="entry name" value="VapB-like"/>
</dbReference>
<evidence type="ECO:0008006" key="4">
    <source>
        <dbReference type="Google" id="ProtNLM"/>
    </source>
</evidence>
<accession>A0ABQ4GGM5</accession>
<keyword evidence="1" id="KW-1277">Toxin-antitoxin system</keyword>
<comment type="caution">
    <text evidence="2">The sequence shown here is derived from an EMBL/GenBank/DDBJ whole genome shotgun (WGS) entry which is preliminary data.</text>
</comment>
<dbReference type="Pfam" id="PF07704">
    <property type="entry name" value="PSK_trans_fac"/>
    <property type="match status" value="1"/>
</dbReference>
<reference evidence="2 3" key="1">
    <citation type="submission" date="2021-01" db="EMBL/GenBank/DDBJ databases">
        <title>Whole genome shotgun sequence of Microbispora siamensis NBRC 104113.</title>
        <authorList>
            <person name="Komaki H."/>
            <person name="Tamura T."/>
        </authorList>
    </citation>
    <scope>NUCLEOTIDE SEQUENCE [LARGE SCALE GENOMIC DNA]</scope>
    <source>
        <strain evidence="2 3">NBRC 104113</strain>
    </source>
</reference>
<dbReference type="EMBL" id="BOOF01000005">
    <property type="protein sequence ID" value="GIH60567.1"/>
    <property type="molecule type" value="Genomic_DNA"/>
</dbReference>
<keyword evidence="3" id="KW-1185">Reference proteome</keyword>